<protein>
    <submittedName>
        <fullName evidence="5">Serine/threonine protein kinase</fullName>
    </submittedName>
</protein>
<dbReference type="SMART" id="SM00364">
    <property type="entry name" value="LRR_BAC"/>
    <property type="match status" value="4"/>
</dbReference>
<dbReference type="Gene3D" id="1.10.510.10">
    <property type="entry name" value="Transferase(Phosphotransferase) domain 1"/>
    <property type="match status" value="1"/>
</dbReference>
<dbReference type="SMART" id="SM00369">
    <property type="entry name" value="LRR_TYP"/>
    <property type="match status" value="4"/>
</dbReference>
<dbReference type="InterPro" id="IPR011009">
    <property type="entry name" value="Kinase-like_dom_sf"/>
</dbReference>
<organism evidence="5 6">
    <name type="scientific">Shewanella denitrificans (strain OS217 / ATCC BAA-1090 / DSM 15013)</name>
    <dbReference type="NCBI Taxonomy" id="318161"/>
    <lineage>
        <taxon>Bacteria</taxon>
        <taxon>Pseudomonadati</taxon>
        <taxon>Pseudomonadota</taxon>
        <taxon>Gammaproteobacteria</taxon>
        <taxon>Alteromonadales</taxon>
        <taxon>Shewanellaceae</taxon>
        <taxon>Shewanella</taxon>
    </lineage>
</organism>
<dbReference type="GO" id="GO:0004674">
    <property type="term" value="F:protein serine/threonine kinase activity"/>
    <property type="evidence" value="ECO:0007669"/>
    <property type="project" value="UniProtKB-KW"/>
</dbReference>
<dbReference type="InterPro" id="IPR017441">
    <property type="entry name" value="Protein_kinase_ATP_BS"/>
</dbReference>
<keyword evidence="6" id="KW-1185">Reference proteome</keyword>
<keyword evidence="5" id="KW-0808">Transferase</keyword>
<feature type="binding site" evidence="3">
    <location>
        <position position="283"/>
    </location>
    <ligand>
        <name>ATP</name>
        <dbReference type="ChEBI" id="CHEBI:30616"/>
    </ligand>
</feature>
<dbReference type="InterPro" id="IPR032675">
    <property type="entry name" value="LRR_dom_sf"/>
</dbReference>
<dbReference type="HOGENOM" id="CLU_035565_0_0_6"/>
<dbReference type="InterPro" id="IPR050216">
    <property type="entry name" value="LRR_domain-containing"/>
</dbReference>
<keyword evidence="2" id="KW-0677">Repeat</keyword>
<dbReference type="PANTHER" id="PTHR48051:SF1">
    <property type="entry name" value="RAS SUPPRESSOR PROTEIN 1"/>
    <property type="match status" value="1"/>
</dbReference>
<name>Q12NP0_SHEDO</name>
<keyword evidence="3" id="KW-0067">ATP-binding</keyword>
<feature type="domain" description="Protein kinase" evidence="4">
    <location>
        <begin position="250"/>
        <end position="490"/>
    </location>
</feature>
<reference evidence="5 6" key="1">
    <citation type="submission" date="2006-03" db="EMBL/GenBank/DDBJ databases">
        <title>Complete sequence of Shewanella denitrificans OS217.</title>
        <authorList>
            <consortium name="US DOE Joint Genome Institute"/>
            <person name="Copeland A."/>
            <person name="Lucas S."/>
            <person name="Lapidus A."/>
            <person name="Barry K."/>
            <person name="Detter J.C."/>
            <person name="Glavina del Rio T."/>
            <person name="Hammon N."/>
            <person name="Israni S."/>
            <person name="Dalin E."/>
            <person name="Tice H."/>
            <person name="Pitluck S."/>
            <person name="Brettin T."/>
            <person name="Bruce D."/>
            <person name="Han C."/>
            <person name="Tapia R."/>
            <person name="Gilna P."/>
            <person name="Kiss H."/>
            <person name="Schmutz J."/>
            <person name="Larimer F."/>
            <person name="Land M."/>
            <person name="Hauser L."/>
            <person name="Kyrpides N."/>
            <person name="Lykidis A."/>
            <person name="Richardson P."/>
        </authorList>
    </citation>
    <scope>NUCLEOTIDE SEQUENCE [LARGE SCALE GENOMIC DNA]</scope>
    <source>
        <strain evidence="6">OS217 / ATCC BAA-1090 / DSM 15013</strain>
    </source>
</reference>
<dbReference type="InterPro" id="IPR001245">
    <property type="entry name" value="Ser-Thr/Tyr_kinase_cat_dom"/>
</dbReference>
<dbReference type="GO" id="GO:0005524">
    <property type="term" value="F:ATP binding"/>
    <property type="evidence" value="ECO:0007669"/>
    <property type="project" value="UniProtKB-UniRule"/>
</dbReference>
<dbReference type="GO" id="GO:0005737">
    <property type="term" value="C:cytoplasm"/>
    <property type="evidence" value="ECO:0007669"/>
    <property type="project" value="TreeGrafter"/>
</dbReference>
<dbReference type="eggNOG" id="COG0515">
    <property type="taxonomic scope" value="Bacteria"/>
</dbReference>
<dbReference type="InterPro" id="IPR001611">
    <property type="entry name" value="Leu-rich_rpt"/>
</dbReference>
<dbReference type="SUPFAM" id="SSF56112">
    <property type="entry name" value="Protein kinase-like (PK-like)"/>
    <property type="match status" value="1"/>
</dbReference>
<evidence type="ECO:0000256" key="2">
    <source>
        <dbReference type="ARBA" id="ARBA00022737"/>
    </source>
</evidence>
<dbReference type="Proteomes" id="UP000001982">
    <property type="component" value="Chromosome"/>
</dbReference>
<accession>Q12NP0</accession>
<dbReference type="EMBL" id="CP000302">
    <property type="protein sequence ID" value="ABE54936.1"/>
    <property type="molecule type" value="Genomic_DNA"/>
</dbReference>
<proteinExistence type="predicted"/>
<dbReference type="InterPro" id="IPR000719">
    <property type="entry name" value="Prot_kinase_dom"/>
</dbReference>
<dbReference type="Pfam" id="PF13855">
    <property type="entry name" value="LRR_8"/>
    <property type="match status" value="1"/>
</dbReference>
<evidence type="ECO:0000256" key="1">
    <source>
        <dbReference type="ARBA" id="ARBA00022614"/>
    </source>
</evidence>
<sequence>MPATELSSLALLEQLTLLSQLSTAEQAVKLAEFSSIKRFQLSAGLTEFPRPLFLLADTLETLDLSANQLTELPDDFGRFHALKILFLSDNHFTQLPKVLAHCPKLSMVGFKANQIEYVAEDCLPLGLRWLILTDNKITQLPDSMGQLTLLQKCALAGNAIERLPESMAACQRLELLRVSANKLTELPSWLFSLPRLSWLAFDGNPVTQAVTSSMTQAMGNTAPISSSSSGSSNATGHLDTALPLVAMSQLDVGRELGRGASGIIYQAQWQAADVDFPKSVAVKLFKGAVTSDGYPSNELACSLKVGLHPNIIPVLGQINQPEALGLVMGLIAPRFTNLGLPPSLITCTRDTFVCGTEFSAAQILTITTQIADAMAHLHDKGVSHGDVYAHNILIDGDDKVIFGDFGAATDLSNLSLGQQLAMEQIEVRAFACLMDDLLGLVSITDLDKGLVNDLTAIKQACLTEVTHERPRFKLLCEQLNRLGLRYGLLR</sequence>
<dbReference type="STRING" id="318161.Sden_1652"/>
<keyword evidence="5" id="KW-0418">Kinase</keyword>
<evidence type="ECO:0000259" key="4">
    <source>
        <dbReference type="PROSITE" id="PS50011"/>
    </source>
</evidence>
<keyword evidence="1" id="KW-0433">Leucine-rich repeat</keyword>
<keyword evidence="5" id="KW-0723">Serine/threonine-protein kinase</keyword>
<gene>
    <name evidence="5" type="ordered locus">Sden_1652</name>
</gene>
<dbReference type="Gene3D" id="3.80.10.10">
    <property type="entry name" value="Ribonuclease Inhibitor"/>
    <property type="match status" value="2"/>
</dbReference>
<dbReference type="KEGG" id="sdn:Sden_1652"/>
<dbReference type="Gene3D" id="3.30.200.20">
    <property type="entry name" value="Phosphorylase Kinase, domain 1"/>
    <property type="match status" value="1"/>
</dbReference>
<dbReference type="AlphaFoldDB" id="Q12NP0"/>
<evidence type="ECO:0000313" key="6">
    <source>
        <dbReference type="Proteomes" id="UP000001982"/>
    </source>
</evidence>
<dbReference type="eggNOG" id="COG4886">
    <property type="taxonomic scope" value="Bacteria"/>
</dbReference>
<dbReference type="PROSITE" id="PS50011">
    <property type="entry name" value="PROTEIN_KINASE_DOM"/>
    <property type="match status" value="1"/>
</dbReference>
<dbReference type="InterPro" id="IPR003591">
    <property type="entry name" value="Leu-rich_rpt_typical-subtyp"/>
</dbReference>
<keyword evidence="3" id="KW-0547">Nucleotide-binding</keyword>
<dbReference type="PROSITE" id="PS00107">
    <property type="entry name" value="PROTEIN_KINASE_ATP"/>
    <property type="match status" value="1"/>
</dbReference>
<dbReference type="SUPFAM" id="SSF52058">
    <property type="entry name" value="L domain-like"/>
    <property type="match status" value="1"/>
</dbReference>
<evidence type="ECO:0000313" key="5">
    <source>
        <dbReference type="EMBL" id="ABE54936.1"/>
    </source>
</evidence>
<dbReference type="PROSITE" id="PS51450">
    <property type="entry name" value="LRR"/>
    <property type="match status" value="2"/>
</dbReference>
<evidence type="ECO:0000256" key="3">
    <source>
        <dbReference type="PROSITE-ProRule" id="PRU10141"/>
    </source>
</evidence>
<dbReference type="Pfam" id="PF07714">
    <property type="entry name" value="PK_Tyr_Ser-Thr"/>
    <property type="match status" value="1"/>
</dbReference>
<dbReference type="PANTHER" id="PTHR48051">
    <property type="match status" value="1"/>
</dbReference>